<dbReference type="InterPro" id="IPR036188">
    <property type="entry name" value="FAD/NAD-bd_sf"/>
</dbReference>
<dbReference type="PANTHER" id="PTHR42913">
    <property type="entry name" value="APOPTOSIS-INDUCING FACTOR 1"/>
    <property type="match status" value="1"/>
</dbReference>
<feature type="domain" description="FAD/NAD(P)-binding" evidence="6">
    <location>
        <begin position="27"/>
        <end position="347"/>
    </location>
</feature>
<dbReference type="InterPro" id="IPR051169">
    <property type="entry name" value="NADH-Q_oxidoreductase"/>
</dbReference>
<evidence type="ECO:0000313" key="7">
    <source>
        <dbReference type="EMBL" id="GAA4823429.1"/>
    </source>
</evidence>
<dbReference type="PRINTS" id="PR00368">
    <property type="entry name" value="FADPNR"/>
</dbReference>
<evidence type="ECO:0000313" key="8">
    <source>
        <dbReference type="Proteomes" id="UP001500839"/>
    </source>
</evidence>
<evidence type="ECO:0000256" key="3">
    <source>
        <dbReference type="ARBA" id="ARBA00022630"/>
    </source>
</evidence>
<comment type="similarity">
    <text evidence="2">Belongs to the NADH dehydrogenase family.</text>
</comment>
<dbReference type="EMBL" id="BAABKQ010000001">
    <property type="protein sequence ID" value="GAA4823429.1"/>
    <property type="molecule type" value="Genomic_DNA"/>
</dbReference>
<dbReference type="Gene3D" id="3.50.50.100">
    <property type="match status" value="1"/>
</dbReference>
<sequence>MMSTSFVAMTSRGRGTADKELQTVHREVVVVGGGFAGLALADRLGRDDVEVLLIDRNNYHQFKPLNYQVATSQLGISEVGYPLRGIFRRHDSVKVAVGEVVAIDPDARSVTLADGTVCTARILVLGVGVDANFFGVPGAEEHCYPMYTLEDAERLSRRLISELDRVDSPLGITSDIDVVIVGGGPTGVELAGAIAENLRVVIAPRYDGGIASKVTVHLVDHGDALLKPFSDASHSYARRELEQLGVQLHFGTSVTSVSADGVELGDGSRIDSDTVVWAGGQRPPSLIADSSLPVGHGGRINVNDDLTVTGHDGVYALGDIALIPDIHGRGGETTSLPQLGSVAQQSGQHAARNILADLAGRDRSRFKYRDKGIMAMIGRGAAVAEIGRGRRHIQGHVAFLAWLGVHVMLLPSAWQRLAAVSSWVTDYGTSLRPRRVNVG</sequence>
<evidence type="ECO:0000256" key="5">
    <source>
        <dbReference type="ARBA" id="ARBA00023002"/>
    </source>
</evidence>
<dbReference type="PANTHER" id="PTHR42913:SF3">
    <property type="entry name" value="64 KDA MITOCHONDRIAL NADH DEHYDROGENASE (EUROFUNG)"/>
    <property type="match status" value="1"/>
</dbReference>
<reference evidence="8" key="1">
    <citation type="journal article" date="2019" name="Int. J. Syst. Evol. Microbiol.">
        <title>The Global Catalogue of Microorganisms (GCM) 10K type strain sequencing project: providing services to taxonomists for standard genome sequencing and annotation.</title>
        <authorList>
            <consortium name="The Broad Institute Genomics Platform"/>
            <consortium name="The Broad Institute Genome Sequencing Center for Infectious Disease"/>
            <person name="Wu L."/>
            <person name="Ma J."/>
        </authorList>
    </citation>
    <scope>NUCLEOTIDE SEQUENCE [LARGE SCALE GENOMIC DNA]</scope>
    <source>
        <strain evidence="8">JCM 18542</strain>
    </source>
</reference>
<protein>
    <submittedName>
        <fullName evidence="7">NAD(P)/FAD-dependent oxidoreductase</fullName>
    </submittedName>
</protein>
<comment type="caution">
    <text evidence="7">The sequence shown here is derived from an EMBL/GenBank/DDBJ whole genome shotgun (WGS) entry which is preliminary data.</text>
</comment>
<evidence type="ECO:0000256" key="2">
    <source>
        <dbReference type="ARBA" id="ARBA00005272"/>
    </source>
</evidence>
<proteinExistence type="inferred from homology"/>
<dbReference type="InterPro" id="IPR023753">
    <property type="entry name" value="FAD/NAD-binding_dom"/>
</dbReference>
<name>A0ABP9D0S6_9ACTN</name>
<dbReference type="Proteomes" id="UP001500839">
    <property type="component" value="Unassembled WGS sequence"/>
</dbReference>
<evidence type="ECO:0000259" key="6">
    <source>
        <dbReference type="Pfam" id="PF07992"/>
    </source>
</evidence>
<keyword evidence="8" id="KW-1185">Reference proteome</keyword>
<keyword evidence="3" id="KW-0285">Flavoprotein</keyword>
<dbReference type="PRINTS" id="PR00411">
    <property type="entry name" value="PNDRDTASEI"/>
</dbReference>
<accession>A0ABP9D0S6</accession>
<comment type="cofactor">
    <cofactor evidence="1">
        <name>FAD</name>
        <dbReference type="ChEBI" id="CHEBI:57692"/>
    </cofactor>
</comment>
<dbReference type="Pfam" id="PF07992">
    <property type="entry name" value="Pyr_redox_2"/>
    <property type="match status" value="1"/>
</dbReference>
<dbReference type="SUPFAM" id="SSF51905">
    <property type="entry name" value="FAD/NAD(P)-binding domain"/>
    <property type="match status" value="1"/>
</dbReference>
<organism evidence="7 8">
    <name type="scientific">Tomitella cavernea</name>
    <dbReference type="NCBI Taxonomy" id="1387982"/>
    <lineage>
        <taxon>Bacteria</taxon>
        <taxon>Bacillati</taxon>
        <taxon>Actinomycetota</taxon>
        <taxon>Actinomycetes</taxon>
        <taxon>Mycobacteriales</taxon>
        <taxon>Tomitella</taxon>
    </lineage>
</organism>
<evidence type="ECO:0000256" key="4">
    <source>
        <dbReference type="ARBA" id="ARBA00022827"/>
    </source>
</evidence>
<gene>
    <name evidence="7" type="ORF">GCM10023353_35210</name>
</gene>
<evidence type="ECO:0000256" key="1">
    <source>
        <dbReference type="ARBA" id="ARBA00001974"/>
    </source>
</evidence>
<keyword evidence="4" id="KW-0274">FAD</keyword>
<keyword evidence="5" id="KW-0560">Oxidoreductase</keyword>